<reference evidence="1 2" key="1">
    <citation type="submission" date="2018-06" db="EMBL/GenBank/DDBJ databases">
        <authorList>
            <consortium name="Pathogen Informatics"/>
            <person name="Doyle S."/>
        </authorList>
    </citation>
    <scope>NUCLEOTIDE SEQUENCE [LARGE SCALE GENOMIC DNA]</scope>
    <source>
        <strain evidence="1 2">NCTC11166</strain>
    </source>
</reference>
<gene>
    <name evidence="1" type="ORF">NCTC11166_00151</name>
</gene>
<proteinExistence type="predicted"/>
<organism evidence="1 2">
    <name type="scientific">Brevundimonas vesicularis</name>
    <name type="common">Pseudomonas vesicularis</name>
    <dbReference type="NCBI Taxonomy" id="41276"/>
    <lineage>
        <taxon>Bacteria</taxon>
        <taxon>Pseudomonadati</taxon>
        <taxon>Pseudomonadota</taxon>
        <taxon>Alphaproteobacteria</taxon>
        <taxon>Caulobacterales</taxon>
        <taxon>Caulobacteraceae</taxon>
        <taxon>Brevundimonas</taxon>
    </lineage>
</organism>
<name>A0A2X1CBX2_BREVE</name>
<sequence>MNGCDPALGAFPGEPFAEAYIAALQTVVIMR</sequence>
<protein>
    <submittedName>
        <fullName evidence="1">Uncharacterized protein</fullName>
    </submittedName>
</protein>
<accession>A0A2X1CBX2</accession>
<dbReference type="EMBL" id="UAQP01000005">
    <property type="protein sequence ID" value="SPU51841.1"/>
    <property type="molecule type" value="Genomic_DNA"/>
</dbReference>
<evidence type="ECO:0000313" key="1">
    <source>
        <dbReference type="EMBL" id="SPU51841.1"/>
    </source>
</evidence>
<dbReference type="Proteomes" id="UP000251186">
    <property type="component" value="Unassembled WGS sequence"/>
</dbReference>
<evidence type="ECO:0000313" key="2">
    <source>
        <dbReference type="Proteomes" id="UP000251186"/>
    </source>
</evidence>
<dbReference type="AlphaFoldDB" id="A0A2X1CBX2"/>